<dbReference type="GO" id="GO:0006643">
    <property type="term" value="P:membrane lipid metabolic process"/>
    <property type="evidence" value="ECO:0007669"/>
    <property type="project" value="TreeGrafter"/>
</dbReference>
<gene>
    <name evidence="9" type="ORF">KIN_15960</name>
</gene>
<reference evidence="9 10" key="1">
    <citation type="submission" date="2019-12" db="EMBL/GenBank/DDBJ databases">
        <title>Litoreibacter badius sp. nov., a novel bacteriochlorophyll a-containing bacterium in the genus Litoreibacter.</title>
        <authorList>
            <person name="Kanamuro M."/>
            <person name="Takabe Y."/>
            <person name="Mori K."/>
            <person name="Takaichi S."/>
            <person name="Hanada S."/>
        </authorList>
    </citation>
    <scope>NUCLEOTIDE SEQUENCE [LARGE SCALE GENOMIC DNA]</scope>
    <source>
        <strain evidence="9 10">K6</strain>
    </source>
</reference>
<dbReference type="InterPro" id="IPR006694">
    <property type="entry name" value="Fatty_acid_hydroxylase"/>
</dbReference>
<dbReference type="PANTHER" id="PTHR21624">
    <property type="entry name" value="STEROL DESATURASE-RELATED PROTEIN"/>
    <property type="match status" value="1"/>
</dbReference>
<dbReference type="InterPro" id="IPR051689">
    <property type="entry name" value="Sterol_desaturase/TMEM195"/>
</dbReference>
<proteinExistence type="predicted"/>
<feature type="domain" description="Fatty acid hydroxylase" evidence="8">
    <location>
        <begin position="93"/>
        <end position="226"/>
    </location>
</feature>
<dbReference type="EMBL" id="BLJE01000002">
    <property type="protein sequence ID" value="GFE64522.1"/>
    <property type="molecule type" value="Genomic_DNA"/>
</dbReference>
<evidence type="ECO:0000256" key="3">
    <source>
        <dbReference type="ARBA" id="ARBA00022989"/>
    </source>
</evidence>
<dbReference type="PANTHER" id="PTHR21624:SF1">
    <property type="entry name" value="ALKYLGLYCEROL MONOOXYGENASE"/>
    <property type="match status" value="1"/>
</dbReference>
<evidence type="ECO:0000256" key="7">
    <source>
        <dbReference type="SAM" id="Phobius"/>
    </source>
</evidence>
<keyword evidence="4" id="KW-0560">Oxidoreductase</keyword>
<evidence type="ECO:0000313" key="9">
    <source>
        <dbReference type="EMBL" id="GFE64522.1"/>
    </source>
</evidence>
<evidence type="ECO:0000256" key="4">
    <source>
        <dbReference type="ARBA" id="ARBA00023002"/>
    </source>
</evidence>
<dbReference type="Proteomes" id="UP000436822">
    <property type="component" value="Unassembled WGS sequence"/>
</dbReference>
<sequence length="306" mass="36058">MTIETLSGLFEMSQFMTVVGLIFVINMGLTLAEVILDLTTRKERRWKDTAANCAIFVVAQILEATAIATIGFFGLLPFYWLTPWEMPMTWWSWALAFLAADFTYYWMHRIEHERRVLWASHSVHHSSQDYNLTVGFRLSWVEGFFEWMFLIPMILIGFNPFQAIISIVLIAQYQHWIHTEHVSKLGWLDEVFNTPSVHRVHHGSNGKYLDKNFGGVLMLWDKLFGTFQREENAVIYGLTENIESNNPVTINFNEYRNIACDMTRCRTWQDRFWICFGRLSWRPDYFKNPTTLNTKQDGPTHECRDR</sequence>
<evidence type="ECO:0000256" key="1">
    <source>
        <dbReference type="ARBA" id="ARBA00004127"/>
    </source>
</evidence>
<evidence type="ECO:0000256" key="5">
    <source>
        <dbReference type="ARBA" id="ARBA00023098"/>
    </source>
</evidence>
<evidence type="ECO:0000313" key="10">
    <source>
        <dbReference type="Proteomes" id="UP000436822"/>
    </source>
</evidence>
<organism evidence="9 10">
    <name type="scientific">Litoreibacter roseus</name>
    <dbReference type="NCBI Taxonomy" id="2601869"/>
    <lineage>
        <taxon>Bacteria</taxon>
        <taxon>Pseudomonadati</taxon>
        <taxon>Pseudomonadota</taxon>
        <taxon>Alphaproteobacteria</taxon>
        <taxon>Rhodobacterales</taxon>
        <taxon>Roseobacteraceae</taxon>
        <taxon>Litoreibacter</taxon>
    </lineage>
</organism>
<evidence type="ECO:0000256" key="6">
    <source>
        <dbReference type="ARBA" id="ARBA00023136"/>
    </source>
</evidence>
<dbReference type="GO" id="GO:0005506">
    <property type="term" value="F:iron ion binding"/>
    <property type="evidence" value="ECO:0007669"/>
    <property type="project" value="InterPro"/>
</dbReference>
<feature type="transmembrane region" description="Helical" evidence="7">
    <location>
        <begin position="15"/>
        <end position="38"/>
    </location>
</feature>
<feature type="transmembrane region" description="Helical" evidence="7">
    <location>
        <begin position="88"/>
        <end position="107"/>
    </location>
</feature>
<dbReference type="RefSeq" id="WP_159805765.1">
    <property type="nucleotide sequence ID" value="NZ_BLJE01000002.1"/>
</dbReference>
<comment type="subcellular location">
    <subcellularLocation>
        <location evidence="1">Endomembrane system</location>
        <topology evidence="1">Multi-pass membrane protein</topology>
    </subcellularLocation>
</comment>
<feature type="transmembrane region" description="Helical" evidence="7">
    <location>
        <begin position="147"/>
        <end position="171"/>
    </location>
</feature>
<dbReference type="GO" id="GO:0012505">
    <property type="term" value="C:endomembrane system"/>
    <property type="evidence" value="ECO:0007669"/>
    <property type="project" value="UniProtKB-SubCell"/>
</dbReference>
<name>A0A6N6JH36_9RHOB</name>
<dbReference type="Pfam" id="PF04116">
    <property type="entry name" value="FA_hydroxylase"/>
    <property type="match status" value="1"/>
</dbReference>
<keyword evidence="6 7" id="KW-0472">Membrane</keyword>
<keyword evidence="10" id="KW-1185">Reference proteome</keyword>
<dbReference type="OrthoDB" id="9770329at2"/>
<dbReference type="GO" id="GO:0008610">
    <property type="term" value="P:lipid biosynthetic process"/>
    <property type="evidence" value="ECO:0007669"/>
    <property type="project" value="InterPro"/>
</dbReference>
<feature type="transmembrane region" description="Helical" evidence="7">
    <location>
        <begin position="50"/>
        <end position="76"/>
    </location>
</feature>
<dbReference type="GO" id="GO:0050479">
    <property type="term" value="F:glyceryl-ether monooxygenase activity"/>
    <property type="evidence" value="ECO:0007669"/>
    <property type="project" value="TreeGrafter"/>
</dbReference>
<protein>
    <recommendedName>
        <fullName evidence="8">Fatty acid hydroxylase domain-containing protein</fullName>
    </recommendedName>
</protein>
<accession>A0A6N6JH36</accession>
<dbReference type="AlphaFoldDB" id="A0A6N6JH36"/>
<evidence type="ECO:0000256" key="2">
    <source>
        <dbReference type="ARBA" id="ARBA00022692"/>
    </source>
</evidence>
<keyword evidence="2 7" id="KW-0812">Transmembrane</keyword>
<keyword evidence="3 7" id="KW-1133">Transmembrane helix</keyword>
<evidence type="ECO:0000259" key="8">
    <source>
        <dbReference type="Pfam" id="PF04116"/>
    </source>
</evidence>
<keyword evidence="5" id="KW-0443">Lipid metabolism</keyword>
<comment type="caution">
    <text evidence="9">The sequence shown here is derived from an EMBL/GenBank/DDBJ whole genome shotgun (WGS) entry which is preliminary data.</text>
</comment>
<dbReference type="GO" id="GO:0016020">
    <property type="term" value="C:membrane"/>
    <property type="evidence" value="ECO:0007669"/>
    <property type="project" value="GOC"/>
</dbReference>